<dbReference type="PROSITE" id="PS01134">
    <property type="entry name" value="FTSZ_1"/>
    <property type="match status" value="1"/>
</dbReference>
<dbReference type="InterPro" id="IPR008280">
    <property type="entry name" value="Tub_FtsZ_C"/>
</dbReference>
<dbReference type="InterPro" id="IPR020805">
    <property type="entry name" value="Cell_div_FtsZ_CS"/>
</dbReference>
<comment type="function">
    <text evidence="8 9 11">Essential cell division protein that forms a contractile ring structure (Z ring) at the future cell division site. The regulation of the ring assembly controls the timing and the location of cell division. One of the functions of the FtsZ ring is to recruit other cell division proteins to the septum to produce a new cell wall between the dividing cells. Binds GTP and shows GTPase activity.</text>
</comment>
<keyword evidence="4 9" id="KW-0547">Nucleotide-binding</keyword>
<dbReference type="GO" id="GO:0000917">
    <property type="term" value="P:division septum assembly"/>
    <property type="evidence" value="ECO:0007669"/>
    <property type="project" value="UniProtKB-KW"/>
</dbReference>
<dbReference type="SUPFAM" id="SSF52490">
    <property type="entry name" value="Tubulin nucleotide-binding domain-like"/>
    <property type="match status" value="1"/>
</dbReference>
<evidence type="ECO:0000313" key="15">
    <source>
        <dbReference type="EMBL" id="RKT56880.1"/>
    </source>
</evidence>
<evidence type="ECO:0000256" key="8">
    <source>
        <dbReference type="ARBA" id="ARBA00055345"/>
    </source>
</evidence>
<dbReference type="GO" id="GO:0032153">
    <property type="term" value="C:cell division site"/>
    <property type="evidence" value="ECO:0007669"/>
    <property type="project" value="UniProtKB-UniRule"/>
</dbReference>
<reference evidence="15 16" key="1">
    <citation type="submission" date="2018-10" db="EMBL/GenBank/DDBJ databases">
        <title>Sequencing the genomes of 1000 actinobacteria strains.</title>
        <authorList>
            <person name="Klenk H.-P."/>
        </authorList>
    </citation>
    <scope>NUCLEOTIDE SEQUENCE [LARGE SCALE GENOMIC DNA]</scope>
    <source>
        <strain evidence="15 16">DSM 43800</strain>
    </source>
</reference>
<feature type="region of interest" description="Disordered" evidence="12">
    <location>
        <begin position="312"/>
        <end position="438"/>
    </location>
</feature>
<dbReference type="Pfam" id="PF12327">
    <property type="entry name" value="FtsZ_C"/>
    <property type="match status" value="1"/>
</dbReference>
<dbReference type="Pfam" id="PF00091">
    <property type="entry name" value="Tubulin"/>
    <property type="match status" value="1"/>
</dbReference>
<feature type="binding site" evidence="9">
    <location>
        <position position="184"/>
    </location>
    <ligand>
        <name>GTP</name>
        <dbReference type="ChEBI" id="CHEBI:37565"/>
    </ligand>
</feature>
<feature type="domain" description="Tubulin/FtsZ 2-layer sandwich" evidence="14">
    <location>
        <begin position="204"/>
        <end position="321"/>
    </location>
</feature>
<dbReference type="SMART" id="SM00864">
    <property type="entry name" value="Tubulin"/>
    <property type="match status" value="1"/>
</dbReference>
<evidence type="ECO:0000313" key="16">
    <source>
        <dbReference type="Proteomes" id="UP000282084"/>
    </source>
</evidence>
<dbReference type="PANTHER" id="PTHR30314:SF3">
    <property type="entry name" value="MITOCHONDRIAL DIVISION PROTEIN FSZA"/>
    <property type="match status" value="1"/>
</dbReference>
<dbReference type="CDD" id="cd02201">
    <property type="entry name" value="FtsZ_type1"/>
    <property type="match status" value="1"/>
</dbReference>
<comment type="subcellular location">
    <subcellularLocation>
        <location evidence="9">Cytoplasm</location>
    </subcellularLocation>
    <text evidence="9">Assembles at midcell at the inner surface of the cytoplasmic membrane.</text>
</comment>
<evidence type="ECO:0000256" key="12">
    <source>
        <dbReference type="SAM" id="MobiDB-lite"/>
    </source>
</evidence>
<dbReference type="SUPFAM" id="SSF55307">
    <property type="entry name" value="Tubulin C-terminal domain-like"/>
    <property type="match status" value="1"/>
</dbReference>
<dbReference type="GO" id="GO:0043093">
    <property type="term" value="P:FtsZ-dependent cytokinesis"/>
    <property type="evidence" value="ECO:0007669"/>
    <property type="project" value="UniProtKB-UniRule"/>
</dbReference>
<dbReference type="SMART" id="SM00865">
    <property type="entry name" value="Tubulin_C"/>
    <property type="match status" value="1"/>
</dbReference>
<keyword evidence="3 9" id="KW-0132">Cell division</keyword>
<dbReference type="InterPro" id="IPR018316">
    <property type="entry name" value="Tubulin/FtsZ_2-layer-sand-dom"/>
</dbReference>
<evidence type="ECO:0000256" key="11">
    <source>
        <dbReference type="RuleBase" id="RU000631"/>
    </source>
</evidence>
<dbReference type="AlphaFoldDB" id="A0A495W724"/>
<dbReference type="Proteomes" id="UP000282084">
    <property type="component" value="Unassembled WGS sequence"/>
</dbReference>
<dbReference type="GO" id="GO:0030428">
    <property type="term" value="C:cell septum"/>
    <property type="evidence" value="ECO:0007669"/>
    <property type="project" value="UniProtKB-ARBA"/>
</dbReference>
<feature type="binding site" evidence="9">
    <location>
        <begin position="18"/>
        <end position="22"/>
    </location>
    <ligand>
        <name>GTP</name>
        <dbReference type="ChEBI" id="CHEBI:37565"/>
    </ligand>
</feature>
<keyword evidence="7 9" id="KW-0131">Cell cycle</keyword>
<dbReference type="InterPro" id="IPR045061">
    <property type="entry name" value="FtsZ/CetZ"/>
</dbReference>
<dbReference type="InterPro" id="IPR036525">
    <property type="entry name" value="Tubulin/FtsZ_GTPase_sf"/>
</dbReference>
<keyword evidence="5 9" id="KW-0342">GTP-binding</keyword>
<evidence type="ECO:0000256" key="7">
    <source>
        <dbReference type="ARBA" id="ARBA00023306"/>
    </source>
</evidence>
<dbReference type="GO" id="GO:0005525">
    <property type="term" value="F:GTP binding"/>
    <property type="evidence" value="ECO:0007669"/>
    <property type="project" value="UniProtKB-UniRule"/>
</dbReference>
<dbReference type="GO" id="GO:0003924">
    <property type="term" value="F:GTPase activity"/>
    <property type="evidence" value="ECO:0007669"/>
    <property type="project" value="UniProtKB-UniRule"/>
</dbReference>
<evidence type="ECO:0000259" key="14">
    <source>
        <dbReference type="SMART" id="SM00865"/>
    </source>
</evidence>
<dbReference type="RefSeq" id="WP_121008367.1">
    <property type="nucleotide sequence ID" value="NZ_RBXO01000001.1"/>
</dbReference>
<dbReference type="Gene3D" id="3.30.1330.20">
    <property type="entry name" value="Tubulin/FtsZ, C-terminal domain"/>
    <property type="match status" value="1"/>
</dbReference>
<dbReference type="InterPro" id="IPR037103">
    <property type="entry name" value="Tubulin/FtsZ-like_C"/>
</dbReference>
<evidence type="ECO:0000256" key="6">
    <source>
        <dbReference type="ARBA" id="ARBA00023210"/>
    </source>
</evidence>
<feature type="binding site" evidence="9">
    <location>
        <position position="136"/>
    </location>
    <ligand>
        <name>GTP</name>
        <dbReference type="ChEBI" id="CHEBI:37565"/>
    </ligand>
</feature>
<dbReference type="GO" id="GO:0051258">
    <property type="term" value="P:protein polymerization"/>
    <property type="evidence" value="ECO:0007669"/>
    <property type="project" value="UniProtKB-UniRule"/>
</dbReference>
<comment type="similarity">
    <text evidence="1 9 11">Belongs to the FtsZ family.</text>
</comment>
<evidence type="ECO:0000256" key="10">
    <source>
        <dbReference type="NCBIfam" id="TIGR00065"/>
    </source>
</evidence>
<dbReference type="GO" id="GO:0005737">
    <property type="term" value="C:cytoplasm"/>
    <property type="evidence" value="ECO:0007669"/>
    <property type="project" value="UniProtKB-SubCell"/>
</dbReference>
<name>A0A495W724_9PSEU</name>
<keyword evidence="16" id="KW-1185">Reference proteome</keyword>
<evidence type="ECO:0000256" key="1">
    <source>
        <dbReference type="ARBA" id="ARBA00009690"/>
    </source>
</evidence>
<evidence type="ECO:0000256" key="4">
    <source>
        <dbReference type="ARBA" id="ARBA00022741"/>
    </source>
</evidence>
<protein>
    <recommendedName>
        <fullName evidence="9 10">Cell division protein FtsZ</fullName>
    </recommendedName>
</protein>
<keyword evidence="2 9" id="KW-0963">Cytoplasm</keyword>
<dbReference type="FunFam" id="3.40.50.1440:FF:000023">
    <property type="entry name" value="Cell division protein FtsZ"/>
    <property type="match status" value="1"/>
</dbReference>
<dbReference type="PANTHER" id="PTHR30314">
    <property type="entry name" value="CELL DIVISION PROTEIN FTSZ-RELATED"/>
    <property type="match status" value="1"/>
</dbReference>
<dbReference type="InterPro" id="IPR003008">
    <property type="entry name" value="Tubulin_FtsZ_GTPase"/>
</dbReference>
<comment type="caution">
    <text evidence="15">The sequence shown here is derived from an EMBL/GenBank/DDBJ whole genome shotgun (WGS) entry which is preliminary data.</text>
</comment>
<feature type="compositionally biased region" description="Pro residues" evidence="12">
    <location>
        <begin position="376"/>
        <end position="406"/>
    </location>
</feature>
<sequence>MTPPHNYLAVIKVVGIGGGGVNAVNRMIEVGLKGVEFIAVNTDAQALLMSDADVKLDIGRELTRGLGAGANPEVGHKAAEDHREEIEEVLKGADMVFVTAGEGGGTGTGGAPVVASIARKLGALTIGVVTRPFSFEGKRRAKQAEEGIQALRNECDTLIVIPNDRLLQLGDIGVSLMDAFRSADEVLLSGVQGITDLITTPGLINLDFADVKSVMSGAGSALMGIGSARGEGRAVQAAQKAINSPLLEASMEGAHGVLLSIAGGSDLGLFEINESASLVQEAAHPDANIIFGTVIDDSLGDEVRVTVIAAGFDSGGPTHKKLEPQALSGSTRAGAVAPGQSGVVSAPPEDQPPRPATTPQPAPTNGSHPVYQGTITPPPPPPVAPAPQPVQPAPVQPQTPPPPTTIPRPLSQGSLPGRPVPVTDDPDDEVDVPPFMRR</sequence>
<evidence type="ECO:0000256" key="5">
    <source>
        <dbReference type="ARBA" id="ARBA00023134"/>
    </source>
</evidence>
<gene>
    <name evidence="9" type="primary">ftsZ</name>
    <name evidence="15" type="ORF">C8E97_5593</name>
</gene>
<dbReference type="InterPro" id="IPR000158">
    <property type="entry name" value="Cell_div_FtsZ"/>
</dbReference>
<evidence type="ECO:0000256" key="9">
    <source>
        <dbReference type="HAMAP-Rule" id="MF_00909"/>
    </source>
</evidence>
<comment type="subunit">
    <text evidence="9">Homodimer. Polymerizes to form a dynamic ring structure in a strictly GTP-dependent manner. Interacts directly with several other division proteins.</text>
</comment>
<dbReference type="NCBIfam" id="TIGR00065">
    <property type="entry name" value="ftsZ"/>
    <property type="match status" value="1"/>
</dbReference>
<dbReference type="InterPro" id="IPR024757">
    <property type="entry name" value="FtsZ_C"/>
</dbReference>
<dbReference type="PRINTS" id="PR00423">
    <property type="entry name" value="CELLDVISFTSZ"/>
</dbReference>
<feature type="domain" description="Tubulin/FtsZ GTPase" evidence="13">
    <location>
        <begin position="10"/>
        <end position="202"/>
    </location>
</feature>
<evidence type="ECO:0000259" key="13">
    <source>
        <dbReference type="SMART" id="SM00864"/>
    </source>
</evidence>
<dbReference type="FunFam" id="3.30.1330.20:FF:000005">
    <property type="entry name" value="Cell division protein FtsZ"/>
    <property type="match status" value="1"/>
</dbReference>
<feature type="binding site" evidence="9">
    <location>
        <begin position="105"/>
        <end position="107"/>
    </location>
    <ligand>
        <name>GTP</name>
        <dbReference type="ChEBI" id="CHEBI:37565"/>
    </ligand>
</feature>
<feature type="binding site" evidence="9">
    <location>
        <position position="140"/>
    </location>
    <ligand>
        <name>GTP</name>
        <dbReference type="ChEBI" id="CHEBI:37565"/>
    </ligand>
</feature>
<dbReference type="HAMAP" id="MF_00909">
    <property type="entry name" value="FtsZ"/>
    <property type="match status" value="1"/>
</dbReference>
<dbReference type="OrthoDB" id="9813375at2"/>
<organism evidence="15 16">
    <name type="scientific">Saccharothrix australiensis</name>
    <dbReference type="NCBI Taxonomy" id="2072"/>
    <lineage>
        <taxon>Bacteria</taxon>
        <taxon>Bacillati</taxon>
        <taxon>Actinomycetota</taxon>
        <taxon>Actinomycetes</taxon>
        <taxon>Pseudonocardiales</taxon>
        <taxon>Pseudonocardiaceae</taxon>
        <taxon>Saccharothrix</taxon>
    </lineage>
</organism>
<proteinExistence type="inferred from homology"/>
<feature type="compositionally biased region" description="Pro residues" evidence="12">
    <location>
        <begin position="349"/>
        <end position="362"/>
    </location>
</feature>
<evidence type="ECO:0000256" key="3">
    <source>
        <dbReference type="ARBA" id="ARBA00022618"/>
    </source>
</evidence>
<evidence type="ECO:0000256" key="2">
    <source>
        <dbReference type="ARBA" id="ARBA00022490"/>
    </source>
</evidence>
<keyword evidence="6 9" id="KW-0717">Septation</keyword>
<dbReference type="PROSITE" id="PS01135">
    <property type="entry name" value="FTSZ_2"/>
    <property type="match status" value="1"/>
</dbReference>
<dbReference type="EMBL" id="RBXO01000001">
    <property type="protein sequence ID" value="RKT56880.1"/>
    <property type="molecule type" value="Genomic_DNA"/>
</dbReference>
<dbReference type="Gene3D" id="3.40.50.1440">
    <property type="entry name" value="Tubulin/FtsZ, GTPase domain"/>
    <property type="match status" value="1"/>
</dbReference>
<accession>A0A495W724</accession>